<comment type="caution">
    <text evidence="1">The sequence shown here is derived from an EMBL/GenBank/DDBJ whole genome shotgun (WGS) entry which is preliminary data.</text>
</comment>
<sequence length="114" mass="12693">MSHEHISKLCVNNLLDLKLNLYPSEFMMNGDDGSDEFLVTKISIPSVLTLPVPEYKAVAGGDAHLPCNFTLPSDPEVVSLMLWYREQGESSNLYRGLPERHQGQSQALYSAGIR</sequence>
<accession>A0AAV4VAK5</accession>
<gene>
    <name evidence="1" type="ORF">CEXT_32551</name>
</gene>
<dbReference type="InterPro" id="IPR013783">
    <property type="entry name" value="Ig-like_fold"/>
</dbReference>
<protein>
    <recommendedName>
        <fullName evidence="3">Ig-like domain-containing protein</fullName>
    </recommendedName>
</protein>
<dbReference type="Proteomes" id="UP001054945">
    <property type="component" value="Unassembled WGS sequence"/>
</dbReference>
<evidence type="ECO:0000313" key="1">
    <source>
        <dbReference type="EMBL" id="GIY66929.1"/>
    </source>
</evidence>
<dbReference type="SUPFAM" id="SSF48726">
    <property type="entry name" value="Immunoglobulin"/>
    <property type="match status" value="1"/>
</dbReference>
<evidence type="ECO:0008006" key="3">
    <source>
        <dbReference type="Google" id="ProtNLM"/>
    </source>
</evidence>
<dbReference type="EMBL" id="BPLR01014174">
    <property type="protein sequence ID" value="GIY66929.1"/>
    <property type="molecule type" value="Genomic_DNA"/>
</dbReference>
<organism evidence="1 2">
    <name type="scientific">Caerostris extrusa</name>
    <name type="common">Bark spider</name>
    <name type="synonym">Caerostris bankana</name>
    <dbReference type="NCBI Taxonomy" id="172846"/>
    <lineage>
        <taxon>Eukaryota</taxon>
        <taxon>Metazoa</taxon>
        <taxon>Ecdysozoa</taxon>
        <taxon>Arthropoda</taxon>
        <taxon>Chelicerata</taxon>
        <taxon>Arachnida</taxon>
        <taxon>Araneae</taxon>
        <taxon>Araneomorphae</taxon>
        <taxon>Entelegynae</taxon>
        <taxon>Araneoidea</taxon>
        <taxon>Araneidae</taxon>
        <taxon>Caerostris</taxon>
    </lineage>
</organism>
<dbReference type="Gene3D" id="2.60.40.10">
    <property type="entry name" value="Immunoglobulins"/>
    <property type="match status" value="1"/>
</dbReference>
<dbReference type="InterPro" id="IPR036179">
    <property type="entry name" value="Ig-like_dom_sf"/>
</dbReference>
<proteinExistence type="predicted"/>
<keyword evidence="2" id="KW-1185">Reference proteome</keyword>
<evidence type="ECO:0000313" key="2">
    <source>
        <dbReference type="Proteomes" id="UP001054945"/>
    </source>
</evidence>
<name>A0AAV4VAK5_CAEEX</name>
<dbReference type="AlphaFoldDB" id="A0AAV4VAK5"/>
<reference evidence="1 2" key="1">
    <citation type="submission" date="2021-06" db="EMBL/GenBank/DDBJ databases">
        <title>Caerostris extrusa draft genome.</title>
        <authorList>
            <person name="Kono N."/>
            <person name="Arakawa K."/>
        </authorList>
    </citation>
    <scope>NUCLEOTIDE SEQUENCE [LARGE SCALE GENOMIC DNA]</scope>
</reference>